<dbReference type="InterPro" id="IPR052072">
    <property type="entry name" value="Vascular_dev_regulator"/>
</dbReference>
<proteinExistence type="predicted"/>
<sequence length="1545" mass="176262">MSLFKSSSSNKEEIKIQFNIRINKIEGLPKATANWIWVSWKRGKKIDNQGDSRRVVSKDGVATFDQPFSLQASLLKDKKGQFQPKKIKFTITEEKEKEKDKSGKKFATTIGSVEVDLAHYAEAKTERSRTFPISDKSKVSTSLSLSFQSQLLKINGKSIMKAENDMQKEIYSTMGKQKVNVDGEEYFLGTDHSTSEPDETDFAPTSEDHDPADDDEEDISFEDDHPPPLGSVSSGSLSRKDSNLSNSSSASAGEQHHPTPTRGESLLTGLKKVSETPSSSSPSISTHSPAVSVSTPTTTTTTTTTTSTPTSSLAPPTPTPVKELSSNNLLKKDESSSEKLKKYKKKIKSLQTDLDKSRSQITTLSKERDDMFGEMEKIKERSKSVGAGTIAQFAGEVEALKDQVTKLTKEKNETSEHLYMERNQNIKSMNDVTQLQNQIITLNANSERHQQEKTELEKQLREKVSQPANNDVTAETLALQEAALEQAQADQQRLQEELAQARTAQQQAQDESRRTYLQLEEERLKCNGIEGTNGRIEQDNKNLRDQIQHLEKSLVANSDEMDRFNVQEAELNNARDKLKLYDSREIEFQEKIETLTNQLKDASSAQEQLDQQSKRIKDLEKEIEAMTAKEIESRNAIDKMENDYLEKVRDLESKLNQNEKDGEKDQGDDEKDQEIEKLKEQLEIQKKESSRITKDYEDKIIELERDLGETLSQERDKLKQKDVELKDMEDRIVEFQVELRQKEEKLVQQQEELEQKQQELEKQQSEQQSEEHSKSNESEELENFKNQLEVAKRELEVAKKQFEDDQQQIKIVSSQLTNEKTRASEAERKAEELKDRINDVSRDVTERDQRIVELTREIERGQNATSVLAITEEELGELRNKLQLLEEKQTKNKEKKDTYKTKIAKLKETIEELQEEKEENGQKEKDSDDQVDAKLEYTIKELAIYKEEAQSYKDQLEDYKQDTNKKSNTIGEYQKLMNDLQKEVDQLNGQKEKLSEQLLEATETIGSLKDELQESESANERQNNKNNNDSSDEESTDVLREKIDKYKEKIRDLKEELEQKEDEMAEEKVKFEETVATLESQIAAAATTTVAAVASNVITMDKEKETNMLEEIDNLRQHVKVLKIERDGERQSNIQLAEQVNVIGTKYNDLVKESEQLKEKLENPQPTTSSITSPKADSSELKKELEQYKAIESCVYWPDLEFDRNNVPFCGSTIWTMIMSNGGLSKLSNHVFLSKIISAIEKSYLRSGDDCKLICYWFSTVVHLLHKIHQNALVPKSADPILSGVEINQDSFINPAPEFGGSFIRDLQLLNLNIYGKLISIIESKLEKVLIPAIFTSQDSLFETKGSKTSPGNASSIQKHQHHNSNGGNAQYSMNNILIILDSILYFLDEGKVCQLLSNQLLNQTFYFMNCQITNHFLSNPRVCRATVAFTVKMSISRLKEWCSQTIFKNACDQLDSSLEVANLFVVDKSVVVDVEGIKSIFQKLNLLQIKRLLESWRPDELSPDPLPNSLQHAMDLNWRQSSQEMSSYTLLIDPTIKLPTSIEL</sequence>
<dbReference type="GeneID" id="14870097"/>
<dbReference type="GO" id="GO:0051020">
    <property type="term" value="F:GTPase binding"/>
    <property type="evidence" value="ECO:0007669"/>
    <property type="project" value="TreeGrafter"/>
</dbReference>
<dbReference type="OMA" id="RLKEWCS"/>
<dbReference type="OrthoDB" id="6108017at2759"/>
<dbReference type="Proteomes" id="UP000007797">
    <property type="component" value="Unassembled WGS sequence"/>
</dbReference>
<feature type="region of interest" description="Disordered" evidence="1">
    <location>
        <begin position="746"/>
        <end position="785"/>
    </location>
</feature>
<feature type="compositionally biased region" description="Basic and acidic residues" evidence="1">
    <location>
        <begin position="753"/>
        <end position="777"/>
    </location>
</feature>
<feature type="region of interest" description="Disordered" evidence="1">
    <location>
        <begin position="654"/>
        <end position="697"/>
    </location>
</feature>
<dbReference type="PANTHER" id="PTHR16027:SF8">
    <property type="entry name" value="C2 NT-TYPE DOMAIN-CONTAINING PROTEIN-RELATED"/>
    <property type="match status" value="1"/>
</dbReference>
<evidence type="ECO:0000259" key="3">
    <source>
        <dbReference type="PROSITE" id="PS51840"/>
    </source>
</evidence>
<dbReference type="PROSITE" id="PS51840">
    <property type="entry name" value="C2_NT"/>
    <property type="match status" value="1"/>
</dbReference>
<dbReference type="RefSeq" id="XP_004366154.1">
    <property type="nucleotide sequence ID" value="XM_004366097.1"/>
</dbReference>
<dbReference type="Pfam" id="PF10358">
    <property type="entry name" value="NT-C2"/>
    <property type="match status" value="1"/>
</dbReference>
<evidence type="ECO:0000256" key="1">
    <source>
        <dbReference type="SAM" id="MobiDB-lite"/>
    </source>
</evidence>
<evidence type="ECO:0000259" key="2">
    <source>
        <dbReference type="PROSITE" id="PS51126"/>
    </source>
</evidence>
<dbReference type="InterPro" id="IPR019448">
    <property type="entry name" value="NT-C2"/>
</dbReference>
<dbReference type="Gene3D" id="1.10.287.1490">
    <property type="match status" value="1"/>
</dbReference>
<evidence type="ECO:0000313" key="5">
    <source>
        <dbReference type="Proteomes" id="UP000007797"/>
    </source>
</evidence>
<feature type="region of interest" description="Disordered" evidence="1">
    <location>
        <begin position="1011"/>
        <end position="1038"/>
    </location>
</feature>
<feature type="region of interest" description="Disordered" evidence="1">
    <location>
        <begin position="704"/>
        <end position="723"/>
    </location>
</feature>
<feature type="domain" description="C2 NT-type" evidence="3">
    <location>
        <begin position="6"/>
        <end position="151"/>
    </location>
</feature>
<evidence type="ECO:0008006" key="6">
    <source>
        <dbReference type="Google" id="ProtNLM"/>
    </source>
</evidence>
<feature type="compositionally biased region" description="Acidic residues" evidence="1">
    <location>
        <begin position="210"/>
        <end position="221"/>
    </location>
</feature>
<feature type="compositionally biased region" description="Low complexity" evidence="1">
    <location>
        <begin position="230"/>
        <end position="252"/>
    </location>
</feature>
<dbReference type="PROSITE" id="PS51126">
    <property type="entry name" value="DILUTE"/>
    <property type="match status" value="1"/>
</dbReference>
<feature type="compositionally biased region" description="Basic and acidic residues" evidence="1">
    <location>
        <begin position="674"/>
        <end position="697"/>
    </location>
</feature>
<dbReference type="SMART" id="SM01132">
    <property type="entry name" value="DIL"/>
    <property type="match status" value="1"/>
</dbReference>
<dbReference type="SUPFAM" id="SSF57997">
    <property type="entry name" value="Tropomyosin"/>
    <property type="match status" value="1"/>
</dbReference>
<keyword evidence="5" id="KW-1185">Reference proteome</keyword>
<dbReference type="InterPro" id="IPR002710">
    <property type="entry name" value="Dilute_dom"/>
</dbReference>
<organism evidence="4 5">
    <name type="scientific">Cavenderia fasciculata</name>
    <name type="common">Slime mold</name>
    <name type="synonym">Dictyostelium fasciculatum</name>
    <dbReference type="NCBI Taxonomy" id="261658"/>
    <lineage>
        <taxon>Eukaryota</taxon>
        <taxon>Amoebozoa</taxon>
        <taxon>Evosea</taxon>
        <taxon>Eumycetozoa</taxon>
        <taxon>Dictyostelia</taxon>
        <taxon>Acytosteliales</taxon>
        <taxon>Cavenderiaceae</taxon>
        <taxon>Cavenderia</taxon>
    </lineage>
</organism>
<feature type="compositionally biased region" description="Basic and acidic residues" evidence="1">
    <location>
        <begin position="330"/>
        <end position="340"/>
    </location>
</feature>
<dbReference type="PANTHER" id="PTHR16027">
    <property type="entry name" value="DILUTE DOMAIN-CONTAINING PROTEIN YPR089W"/>
    <property type="match status" value="1"/>
</dbReference>
<feature type="region of interest" description="Disordered" evidence="1">
    <location>
        <begin position="182"/>
        <end position="368"/>
    </location>
</feature>
<protein>
    <recommendedName>
        <fullName evidence="6">C2 NT-type domain-containing protein</fullName>
    </recommendedName>
</protein>
<dbReference type="EMBL" id="GL883020">
    <property type="protein sequence ID" value="EGG18113.1"/>
    <property type="molecule type" value="Genomic_DNA"/>
</dbReference>
<feature type="compositionally biased region" description="Basic and acidic residues" evidence="1">
    <location>
        <begin position="1011"/>
        <end position="1023"/>
    </location>
</feature>
<dbReference type="STRING" id="1054147.F4Q293"/>
<feature type="compositionally biased region" description="Polar residues" evidence="1">
    <location>
        <begin position="1164"/>
        <end position="1176"/>
    </location>
</feature>
<feature type="domain" description="Dilute" evidence="2">
    <location>
        <begin position="1234"/>
        <end position="1522"/>
    </location>
</feature>
<feature type="region of interest" description="Disordered" evidence="1">
    <location>
        <begin position="1157"/>
        <end position="1178"/>
    </location>
</feature>
<evidence type="ECO:0000313" key="4">
    <source>
        <dbReference type="EMBL" id="EGG18113.1"/>
    </source>
</evidence>
<dbReference type="Pfam" id="PF01843">
    <property type="entry name" value="DIL"/>
    <property type="match status" value="1"/>
</dbReference>
<accession>F4Q293</accession>
<gene>
    <name evidence="4" type="ORF">DFA_06780</name>
</gene>
<reference evidence="5" key="1">
    <citation type="journal article" date="2011" name="Genome Res.">
        <title>Phylogeny-wide analysis of social amoeba genomes highlights ancient origins for complex intercellular communication.</title>
        <authorList>
            <person name="Heidel A.J."/>
            <person name="Lawal H.M."/>
            <person name="Felder M."/>
            <person name="Schilde C."/>
            <person name="Helps N.R."/>
            <person name="Tunggal B."/>
            <person name="Rivero F."/>
            <person name="John U."/>
            <person name="Schleicher M."/>
            <person name="Eichinger L."/>
            <person name="Platzer M."/>
            <person name="Noegel A.A."/>
            <person name="Schaap P."/>
            <person name="Gloeckner G."/>
        </authorList>
    </citation>
    <scope>NUCLEOTIDE SEQUENCE [LARGE SCALE GENOMIC DNA]</scope>
    <source>
        <strain evidence="5">SH3</strain>
    </source>
</reference>
<name>F4Q293_CACFS</name>
<feature type="compositionally biased region" description="Basic and acidic residues" evidence="1">
    <location>
        <begin position="654"/>
        <end position="665"/>
    </location>
</feature>
<dbReference type="KEGG" id="dfa:DFA_06780"/>
<feature type="region of interest" description="Disordered" evidence="1">
    <location>
        <begin position="1346"/>
        <end position="1365"/>
    </location>
</feature>
<feature type="compositionally biased region" description="Low complexity" evidence="1">
    <location>
        <begin position="275"/>
        <end position="314"/>
    </location>
</feature>